<keyword evidence="1" id="KW-0862">Zinc</keyword>
<feature type="domain" description="CCHC-type" evidence="3">
    <location>
        <begin position="344"/>
        <end position="359"/>
    </location>
</feature>
<feature type="region of interest" description="Disordered" evidence="2">
    <location>
        <begin position="394"/>
        <end position="431"/>
    </location>
</feature>
<dbReference type="AlphaFoldDB" id="A0A9P5R441"/>
<organism evidence="4 5">
    <name type="scientific">Linnemannia schmuckeri</name>
    <dbReference type="NCBI Taxonomy" id="64567"/>
    <lineage>
        <taxon>Eukaryota</taxon>
        <taxon>Fungi</taxon>
        <taxon>Fungi incertae sedis</taxon>
        <taxon>Mucoromycota</taxon>
        <taxon>Mortierellomycotina</taxon>
        <taxon>Mortierellomycetes</taxon>
        <taxon>Mortierellales</taxon>
        <taxon>Mortierellaceae</taxon>
        <taxon>Linnemannia</taxon>
    </lineage>
</organism>
<feature type="non-terminal residue" evidence="4">
    <location>
        <position position="1"/>
    </location>
</feature>
<evidence type="ECO:0000256" key="2">
    <source>
        <dbReference type="SAM" id="MobiDB-lite"/>
    </source>
</evidence>
<dbReference type="InterPro" id="IPR001878">
    <property type="entry name" value="Znf_CCHC"/>
</dbReference>
<dbReference type="Proteomes" id="UP000748756">
    <property type="component" value="Unassembled WGS sequence"/>
</dbReference>
<evidence type="ECO:0000256" key="1">
    <source>
        <dbReference type="PROSITE-ProRule" id="PRU00047"/>
    </source>
</evidence>
<evidence type="ECO:0000259" key="3">
    <source>
        <dbReference type="PROSITE" id="PS50158"/>
    </source>
</evidence>
<reference evidence="4" key="1">
    <citation type="journal article" date="2020" name="Fungal Divers.">
        <title>Resolving the Mortierellaceae phylogeny through synthesis of multi-gene phylogenetics and phylogenomics.</title>
        <authorList>
            <person name="Vandepol N."/>
            <person name="Liber J."/>
            <person name="Desiro A."/>
            <person name="Na H."/>
            <person name="Kennedy M."/>
            <person name="Barry K."/>
            <person name="Grigoriev I.V."/>
            <person name="Miller A.N."/>
            <person name="O'Donnell K."/>
            <person name="Stajich J.E."/>
            <person name="Bonito G."/>
        </authorList>
    </citation>
    <scope>NUCLEOTIDE SEQUENCE</scope>
    <source>
        <strain evidence="4">NRRL 6426</strain>
    </source>
</reference>
<dbReference type="SMART" id="SM00343">
    <property type="entry name" value="ZnF_C2HC"/>
    <property type="match status" value="2"/>
</dbReference>
<keyword evidence="5" id="KW-1185">Reference proteome</keyword>
<evidence type="ECO:0000313" key="4">
    <source>
        <dbReference type="EMBL" id="KAF9121715.1"/>
    </source>
</evidence>
<keyword evidence="1" id="KW-0863">Zinc-finger</keyword>
<dbReference type="GO" id="GO:0008270">
    <property type="term" value="F:zinc ion binding"/>
    <property type="evidence" value="ECO:0007669"/>
    <property type="project" value="UniProtKB-KW"/>
</dbReference>
<sequence>GPAIGTNLYDNNSKNKMTNPAFYLDNLETWTNAQDMDVESWLADVYQVADITQLPYHRVARLKTTGMAKGWVERWTLEFATDGSKDKFSTDFRAEIARTRSSASTYAEIMSISQKTGELTDRYIARMKANIKLLLLTPKPDATPYKLTDDAEATFSIAFCRGLKPGHPFKVKNQDPELTLAKTYTALAKYCRHNQYEEETYEDKIRKEAERLTPRPTIGAIEIAGTKIPAAEFQAFRKDFEPETLTAEVDEMVKMFESWSLASLEDQTPAGRVARTIARLPVAVARKVFGHTRFAQHIRGDAIETPASRQVVQPSITVTTTGPRVCHKCQGEGHYANQCPAVECYHCHEKGHVARLCPNNSTTPATGPNSIPVAPQNSMRVQSIEIDHAWAAQRTTRSMGGVDQKRRQERSSLPVGPKVKKGVSPAKSKTVDRAMDWEEEEPVSGTLIEAAGIGQIESSDGGRRGPVGVVTIEPVTEEATGEGVVRKRRPRQKVEPDPVFVSSIENLTFDVATISKHGGRMPSQLKAAVSRVYANSRERRKKAKAKSNPVQVVPPSITVANRGIAVSKKALGDVTTVRVNGRSYPNAIIDPGNDRTMMGLHVAQDLGLELKPANRGILLADGRFDNLAGSTGPIKFYVQGFGGQMDMGVIDCKRSYDFLLGDD</sequence>
<feature type="domain" description="CCHC-type" evidence="3">
    <location>
        <begin position="326"/>
        <end position="340"/>
    </location>
</feature>
<evidence type="ECO:0000313" key="5">
    <source>
        <dbReference type="Proteomes" id="UP000748756"/>
    </source>
</evidence>
<name>A0A9P5R441_9FUNG</name>
<dbReference type="EMBL" id="JAAAUQ010002672">
    <property type="protein sequence ID" value="KAF9121715.1"/>
    <property type="molecule type" value="Genomic_DNA"/>
</dbReference>
<comment type="caution">
    <text evidence="4">The sequence shown here is derived from an EMBL/GenBank/DDBJ whole genome shotgun (WGS) entry which is preliminary data.</text>
</comment>
<dbReference type="GO" id="GO:0003676">
    <property type="term" value="F:nucleic acid binding"/>
    <property type="evidence" value="ECO:0007669"/>
    <property type="project" value="InterPro"/>
</dbReference>
<dbReference type="Gene3D" id="2.40.70.10">
    <property type="entry name" value="Acid Proteases"/>
    <property type="match status" value="1"/>
</dbReference>
<protein>
    <recommendedName>
        <fullName evidence="3">CCHC-type domain-containing protein</fullName>
    </recommendedName>
</protein>
<dbReference type="Pfam" id="PF00098">
    <property type="entry name" value="zf-CCHC"/>
    <property type="match status" value="1"/>
</dbReference>
<dbReference type="PROSITE" id="PS50158">
    <property type="entry name" value="ZF_CCHC"/>
    <property type="match status" value="2"/>
</dbReference>
<gene>
    <name evidence="4" type="ORF">BG015_005756</name>
</gene>
<proteinExistence type="predicted"/>
<dbReference type="InterPro" id="IPR021109">
    <property type="entry name" value="Peptidase_aspartic_dom_sf"/>
</dbReference>
<dbReference type="SUPFAM" id="SSF57756">
    <property type="entry name" value="Retrovirus zinc finger-like domains"/>
    <property type="match status" value="1"/>
</dbReference>
<dbReference type="OrthoDB" id="2434935at2759"/>
<dbReference type="InterPro" id="IPR036875">
    <property type="entry name" value="Znf_CCHC_sf"/>
</dbReference>
<accession>A0A9P5R441</accession>
<keyword evidence="1" id="KW-0479">Metal-binding</keyword>
<dbReference type="Gene3D" id="4.10.60.10">
    <property type="entry name" value="Zinc finger, CCHC-type"/>
    <property type="match status" value="1"/>
</dbReference>